<evidence type="ECO:0000313" key="3">
    <source>
        <dbReference type="Proteomes" id="UP000215261"/>
    </source>
</evidence>
<dbReference type="EMBL" id="LUGO01000039">
    <property type="protein sequence ID" value="OXS40724.1"/>
    <property type="molecule type" value="Genomic_DNA"/>
</dbReference>
<evidence type="ECO:0000256" key="1">
    <source>
        <dbReference type="SAM" id="Phobius"/>
    </source>
</evidence>
<dbReference type="Proteomes" id="UP000215261">
    <property type="component" value="Unassembled WGS sequence"/>
</dbReference>
<feature type="transmembrane region" description="Helical" evidence="1">
    <location>
        <begin position="92"/>
        <end position="108"/>
    </location>
</feature>
<feature type="transmembrane region" description="Helical" evidence="1">
    <location>
        <begin position="12"/>
        <end position="30"/>
    </location>
</feature>
<organism evidence="2 3">
    <name type="scientific">Ligilactobacillus agilis</name>
    <dbReference type="NCBI Taxonomy" id="1601"/>
    <lineage>
        <taxon>Bacteria</taxon>
        <taxon>Bacillati</taxon>
        <taxon>Bacillota</taxon>
        <taxon>Bacilli</taxon>
        <taxon>Lactobacillales</taxon>
        <taxon>Lactobacillaceae</taxon>
        <taxon>Ligilactobacillus</taxon>
    </lineage>
</organism>
<proteinExistence type="predicted"/>
<dbReference type="AlphaFoldDB" id="A0A231PV10"/>
<evidence type="ECO:0000313" key="2">
    <source>
        <dbReference type="EMBL" id="OXS40724.1"/>
    </source>
</evidence>
<keyword evidence="1" id="KW-0812">Transmembrane</keyword>
<feature type="transmembrane region" description="Helical" evidence="1">
    <location>
        <begin position="68"/>
        <end position="86"/>
    </location>
</feature>
<gene>
    <name evidence="2" type="ORF">AYP69_04470</name>
</gene>
<keyword evidence="1" id="KW-0472">Membrane</keyword>
<reference evidence="2 3" key="1">
    <citation type="submission" date="2016-03" db="EMBL/GenBank/DDBJ databases">
        <title>Sequencing of Lactobacillus Species from Commercial Turkeys.</title>
        <authorList>
            <person name="Johnson T.J."/>
            <person name="Youmans B.P."/>
            <person name="Case K.A."/>
        </authorList>
    </citation>
    <scope>NUCLEOTIDE SEQUENCE [LARGE SCALE GENOMIC DNA]</scope>
    <source>
        <strain evidence="2 3">UMNLA1</strain>
    </source>
</reference>
<dbReference type="RefSeq" id="WP_089144192.1">
    <property type="nucleotide sequence ID" value="NZ_CAWUYV010000022.1"/>
</dbReference>
<accession>A0A231PV10</accession>
<protein>
    <submittedName>
        <fullName evidence="2">Uncharacterized protein</fullName>
    </submittedName>
</protein>
<name>A0A231PV10_9LACO</name>
<comment type="caution">
    <text evidence="2">The sequence shown here is derived from an EMBL/GenBank/DDBJ whole genome shotgun (WGS) entry which is preliminary data.</text>
</comment>
<sequence>MQKHLRQLLSLRSLWYLCFAATFCFIVPIIYETLNATDITEIGFILFGFDAIFAVVVGLVIGKLNHSIFFTLFFPLMFLLTYGLFFDSYVRYFGYIYLVLTILAFGITKK</sequence>
<feature type="transmembrane region" description="Helical" evidence="1">
    <location>
        <begin position="42"/>
        <end position="61"/>
    </location>
</feature>
<keyword evidence="1" id="KW-1133">Transmembrane helix</keyword>